<dbReference type="FunFam" id="4.10.1250.10:FF:000001">
    <property type="entry name" value="Aminomethyltransferase"/>
    <property type="match status" value="1"/>
</dbReference>
<dbReference type="OrthoDB" id="9774591at2"/>
<dbReference type="Gene3D" id="3.30.70.1400">
    <property type="entry name" value="Aminomethyltransferase beta-barrel domains"/>
    <property type="match status" value="1"/>
</dbReference>
<dbReference type="FunFam" id="3.30.70.1400:FF:000001">
    <property type="entry name" value="Aminomethyltransferase"/>
    <property type="match status" value="1"/>
</dbReference>
<dbReference type="InterPro" id="IPR029043">
    <property type="entry name" value="GcvT/YgfZ_C"/>
</dbReference>
<evidence type="ECO:0000256" key="4">
    <source>
        <dbReference type="ARBA" id="ARBA00022679"/>
    </source>
</evidence>
<dbReference type="Pfam" id="PF08669">
    <property type="entry name" value="GCV_T_C"/>
    <property type="match status" value="1"/>
</dbReference>
<keyword evidence="11" id="KW-0489">Methyltransferase</keyword>
<evidence type="ECO:0000256" key="1">
    <source>
        <dbReference type="ARBA" id="ARBA00008609"/>
    </source>
</evidence>
<dbReference type="InterPro" id="IPR022903">
    <property type="entry name" value="GcvT_bac"/>
</dbReference>
<dbReference type="SUPFAM" id="SSF101790">
    <property type="entry name" value="Aminomethyltransferase beta-barrel domain"/>
    <property type="match status" value="1"/>
</dbReference>
<comment type="function">
    <text evidence="7">The glycine cleavage system catalyzes the degradation of glycine.</text>
</comment>
<dbReference type="HAMAP" id="MF_00259">
    <property type="entry name" value="GcvT"/>
    <property type="match status" value="1"/>
</dbReference>
<dbReference type="GO" id="GO:0019464">
    <property type="term" value="P:glycine decarboxylation via glycine cleavage system"/>
    <property type="evidence" value="ECO:0007669"/>
    <property type="project" value="UniProtKB-UniRule"/>
</dbReference>
<dbReference type="InterPro" id="IPR028896">
    <property type="entry name" value="GcvT/YgfZ/DmdA"/>
</dbReference>
<dbReference type="InterPro" id="IPR027266">
    <property type="entry name" value="TrmE/GcvT-like"/>
</dbReference>
<dbReference type="EMBL" id="SMFQ01000003">
    <property type="protein sequence ID" value="TCJ86890.1"/>
    <property type="molecule type" value="Genomic_DNA"/>
</dbReference>
<dbReference type="InterPro" id="IPR006222">
    <property type="entry name" value="GCVT_N"/>
</dbReference>
<dbReference type="GO" id="GO:0005960">
    <property type="term" value="C:glycine cleavage complex"/>
    <property type="evidence" value="ECO:0007669"/>
    <property type="project" value="InterPro"/>
</dbReference>
<dbReference type="GO" id="GO:0032259">
    <property type="term" value="P:methylation"/>
    <property type="evidence" value="ECO:0007669"/>
    <property type="project" value="UniProtKB-KW"/>
</dbReference>
<dbReference type="PANTHER" id="PTHR43757">
    <property type="entry name" value="AMINOMETHYLTRANSFERASE"/>
    <property type="match status" value="1"/>
</dbReference>
<evidence type="ECO:0000256" key="3">
    <source>
        <dbReference type="ARBA" id="ARBA00022576"/>
    </source>
</evidence>
<dbReference type="RefSeq" id="WP_131905218.1">
    <property type="nucleotide sequence ID" value="NZ_BAAAFU010000004.1"/>
</dbReference>
<reference evidence="11 12" key="1">
    <citation type="submission" date="2019-03" db="EMBL/GenBank/DDBJ databases">
        <title>Genomic Encyclopedia of Type Strains, Phase IV (KMG-IV): sequencing the most valuable type-strain genomes for metagenomic binning, comparative biology and taxonomic classification.</title>
        <authorList>
            <person name="Goeker M."/>
        </authorList>
    </citation>
    <scope>NUCLEOTIDE SEQUENCE [LARGE SCALE GENOMIC DNA]</scope>
    <source>
        <strain evidence="11 12">DSM 24830</strain>
    </source>
</reference>
<keyword evidence="3 7" id="KW-0032">Aminotransferase</keyword>
<accession>A0A4R1F0V4</accession>
<evidence type="ECO:0000259" key="10">
    <source>
        <dbReference type="Pfam" id="PF08669"/>
    </source>
</evidence>
<keyword evidence="4 7" id="KW-0808">Transferase</keyword>
<comment type="subunit">
    <text evidence="7">The glycine cleavage system is composed of four proteins: P, T, L and H.</text>
</comment>
<dbReference type="SUPFAM" id="SSF103025">
    <property type="entry name" value="Folate-binding domain"/>
    <property type="match status" value="1"/>
</dbReference>
<dbReference type="PIRSF" id="PIRSF006487">
    <property type="entry name" value="GcvT"/>
    <property type="match status" value="1"/>
</dbReference>
<keyword evidence="12" id="KW-1185">Reference proteome</keyword>
<dbReference type="GO" id="GO:0008483">
    <property type="term" value="F:transaminase activity"/>
    <property type="evidence" value="ECO:0007669"/>
    <property type="project" value="UniProtKB-KW"/>
</dbReference>
<dbReference type="InterPro" id="IPR006223">
    <property type="entry name" value="GcvT"/>
</dbReference>
<gene>
    <name evidence="7" type="primary">gcvT</name>
    <name evidence="11" type="ORF">EV695_1389</name>
</gene>
<dbReference type="Gene3D" id="2.40.30.110">
    <property type="entry name" value="Aminomethyltransferase beta-barrel domains"/>
    <property type="match status" value="1"/>
</dbReference>
<proteinExistence type="inferred from homology"/>
<dbReference type="NCBIfam" id="TIGR00528">
    <property type="entry name" value="gcvT"/>
    <property type="match status" value="1"/>
</dbReference>
<evidence type="ECO:0000259" key="9">
    <source>
        <dbReference type="Pfam" id="PF01571"/>
    </source>
</evidence>
<dbReference type="AlphaFoldDB" id="A0A4R1F0V4"/>
<feature type="domain" description="Aminomethyltransferase C-terminal" evidence="10">
    <location>
        <begin position="289"/>
        <end position="361"/>
    </location>
</feature>
<dbReference type="Pfam" id="PF01571">
    <property type="entry name" value="GCV_T"/>
    <property type="match status" value="1"/>
</dbReference>
<dbReference type="InterPro" id="IPR013977">
    <property type="entry name" value="GcvT_C"/>
</dbReference>
<dbReference type="GO" id="GO:0004047">
    <property type="term" value="F:aminomethyltransferase activity"/>
    <property type="evidence" value="ECO:0007669"/>
    <property type="project" value="UniProtKB-UniRule"/>
</dbReference>
<comment type="caution">
    <text evidence="11">The sequence shown here is derived from an EMBL/GenBank/DDBJ whole genome shotgun (WGS) entry which is preliminary data.</text>
</comment>
<dbReference type="EC" id="2.1.2.10" evidence="2 7"/>
<feature type="binding site" evidence="8">
    <location>
        <position position="204"/>
    </location>
    <ligand>
        <name>substrate</name>
    </ligand>
</feature>
<sequence length="368" mass="40681">MSESSQNQTPKRTPLYDQHHKAGGKMVNFAGWDMPINYGSQVKEHKQVREDAGMFDVSHMVVLDFKGKDVKKFLQNLLANDVEKLKDSGKALYSAMLNENGGVIDDLIVYYLADDFYRMVVNAATRDNDLKWINQQATDYDLTLTERDDLAMIAVQGPNAREKANATLSDSDQKLVSDLKPFFGVQIGESFYARTGYTGEDGYEIMVPNESASALWNALIDNGVSPIGLGARDTLRLEAGMNLYGTDMDETISPLAAAMGWTIAWEPEDRNFIGREALEKEKQNGSKEKLVGLVLEDKGVLRGHQKIVTEFGDGEITSGSFSPTLGKAIAFARIPTEAKDTCQVDIRGKLLTARIVKPPFVRNGKALI</sequence>
<evidence type="ECO:0000313" key="12">
    <source>
        <dbReference type="Proteomes" id="UP000294887"/>
    </source>
</evidence>
<dbReference type="Gene3D" id="4.10.1250.10">
    <property type="entry name" value="Aminomethyltransferase fragment"/>
    <property type="match status" value="1"/>
</dbReference>
<feature type="domain" description="GCVT N-terminal" evidence="9">
    <location>
        <begin position="15"/>
        <end position="266"/>
    </location>
</feature>
<evidence type="ECO:0000313" key="11">
    <source>
        <dbReference type="EMBL" id="TCJ86890.1"/>
    </source>
</evidence>
<comment type="similarity">
    <text evidence="1 7">Belongs to the GcvT family.</text>
</comment>
<evidence type="ECO:0000256" key="5">
    <source>
        <dbReference type="ARBA" id="ARBA00031395"/>
    </source>
</evidence>
<dbReference type="Proteomes" id="UP000294887">
    <property type="component" value="Unassembled WGS sequence"/>
</dbReference>
<evidence type="ECO:0000256" key="2">
    <source>
        <dbReference type="ARBA" id="ARBA00012616"/>
    </source>
</evidence>
<dbReference type="GO" id="GO:0005829">
    <property type="term" value="C:cytosol"/>
    <property type="evidence" value="ECO:0007669"/>
    <property type="project" value="TreeGrafter"/>
</dbReference>
<protein>
    <recommendedName>
        <fullName evidence="2 7">Aminomethyltransferase</fullName>
        <ecNumber evidence="2 7">2.1.2.10</ecNumber>
    </recommendedName>
    <alternativeName>
        <fullName evidence="5 7">Glycine cleavage system T protein</fullName>
    </alternativeName>
</protein>
<name>A0A4R1F0V4_9GAMM</name>
<evidence type="ECO:0000256" key="8">
    <source>
        <dbReference type="PIRSR" id="PIRSR006487-1"/>
    </source>
</evidence>
<dbReference type="PANTHER" id="PTHR43757:SF2">
    <property type="entry name" value="AMINOMETHYLTRANSFERASE, MITOCHONDRIAL"/>
    <property type="match status" value="1"/>
</dbReference>
<evidence type="ECO:0000256" key="7">
    <source>
        <dbReference type="HAMAP-Rule" id="MF_00259"/>
    </source>
</evidence>
<organism evidence="11 12">
    <name type="scientific">Cocleimonas flava</name>
    <dbReference type="NCBI Taxonomy" id="634765"/>
    <lineage>
        <taxon>Bacteria</taxon>
        <taxon>Pseudomonadati</taxon>
        <taxon>Pseudomonadota</taxon>
        <taxon>Gammaproteobacteria</taxon>
        <taxon>Thiotrichales</taxon>
        <taxon>Thiotrichaceae</taxon>
        <taxon>Cocleimonas</taxon>
    </lineage>
</organism>
<comment type="catalytic activity">
    <reaction evidence="6 7">
        <text>N(6)-[(R)-S(8)-aminomethyldihydrolipoyl]-L-lysyl-[protein] + (6S)-5,6,7,8-tetrahydrofolate = N(6)-[(R)-dihydrolipoyl]-L-lysyl-[protein] + (6R)-5,10-methylene-5,6,7,8-tetrahydrofolate + NH4(+)</text>
        <dbReference type="Rhea" id="RHEA:16945"/>
        <dbReference type="Rhea" id="RHEA-COMP:10475"/>
        <dbReference type="Rhea" id="RHEA-COMP:10492"/>
        <dbReference type="ChEBI" id="CHEBI:15636"/>
        <dbReference type="ChEBI" id="CHEBI:28938"/>
        <dbReference type="ChEBI" id="CHEBI:57453"/>
        <dbReference type="ChEBI" id="CHEBI:83100"/>
        <dbReference type="ChEBI" id="CHEBI:83143"/>
        <dbReference type="EC" id="2.1.2.10"/>
    </reaction>
</comment>
<dbReference type="GO" id="GO:0008168">
    <property type="term" value="F:methyltransferase activity"/>
    <property type="evidence" value="ECO:0007669"/>
    <property type="project" value="UniProtKB-KW"/>
</dbReference>
<dbReference type="NCBIfam" id="NF001567">
    <property type="entry name" value="PRK00389.1"/>
    <property type="match status" value="1"/>
</dbReference>
<evidence type="ECO:0000256" key="6">
    <source>
        <dbReference type="ARBA" id="ARBA00047665"/>
    </source>
</evidence>
<dbReference type="Gene3D" id="3.30.1360.120">
    <property type="entry name" value="Probable tRNA modification gtpase trme, domain 1"/>
    <property type="match status" value="1"/>
</dbReference>